<dbReference type="InterPro" id="IPR033653">
    <property type="entry name" value="NTP-PPase_DR2231-like"/>
</dbReference>
<dbReference type="GO" id="GO:0016787">
    <property type="term" value="F:hydrolase activity"/>
    <property type="evidence" value="ECO:0007669"/>
    <property type="project" value="UniProtKB-KW"/>
</dbReference>
<dbReference type="Gene3D" id="1.10.3420.10">
    <property type="entry name" value="putative ntp pyrophosphohydrolase like domain"/>
    <property type="match status" value="1"/>
</dbReference>
<evidence type="ECO:0000313" key="1">
    <source>
        <dbReference type="EMBL" id="AXC34502.1"/>
    </source>
</evidence>
<dbReference type="SUPFAM" id="SSF101386">
    <property type="entry name" value="all-alpha NTP pyrophosphatases"/>
    <property type="match status" value="1"/>
</dbReference>
<protein>
    <submittedName>
        <fullName evidence="1">NTP pyrophosphohydrolase</fullName>
    </submittedName>
</protein>
<keyword evidence="1" id="KW-0378">Hydrolase</keyword>
<accession>A0A384ZS60</accession>
<evidence type="ECO:0000313" key="2">
    <source>
        <dbReference type="Proteomes" id="UP000260311"/>
    </source>
</evidence>
<dbReference type="RefSeq" id="YP_009838348.1">
    <property type="nucleotide sequence ID" value="NC_048709.1"/>
</dbReference>
<reference evidence="1 2" key="1">
    <citation type="submission" date="2018-05" db="EMBL/GenBank/DDBJ databases">
        <title>The genome of Vibrio coralliilyticus phage YC.</title>
        <authorList>
            <person name="Benler S."/>
        </authorList>
    </citation>
    <scope>NUCLEOTIDE SEQUENCE [LARGE SCALE GENOMIC DNA]</scope>
</reference>
<dbReference type="InterPro" id="IPR023292">
    <property type="entry name" value="NTP_PyroPHydrolase-like_dom_sf"/>
</dbReference>
<keyword evidence="2" id="KW-1185">Reference proteome</keyword>
<dbReference type="GeneID" id="55608580"/>
<dbReference type="EMBL" id="MH375644">
    <property type="protein sequence ID" value="AXC34502.1"/>
    <property type="molecule type" value="Genomic_DNA"/>
</dbReference>
<sequence length="174" mass="19300">MNCQSTFEKVSQLNVAFGNPQGDLNNLSEADWVRIEKQALLVVEEANEVLEAAQEKDLAKLMDGTGDVTTVNDGVAHIAGYDNVVVYNIVHDSNMSKFCPNQDIVDQTIEKYYAMGFKKGELYVEGEFPAKCVKVACDTTLIIDGEEKLFPQGKFLKSVLFREPDFTPILPSAK</sequence>
<dbReference type="CDD" id="cd11530">
    <property type="entry name" value="NTP-PPase_DR2231_like"/>
    <property type="match status" value="1"/>
</dbReference>
<dbReference type="KEGG" id="vg:55608580"/>
<organism evidence="1 2">
    <name type="scientific">Vibrio phage YC</name>
    <dbReference type="NCBI Taxonomy" id="2267403"/>
    <lineage>
        <taxon>Viruses</taxon>
        <taxon>Duplodnaviria</taxon>
        <taxon>Heunggongvirae</taxon>
        <taxon>Uroviricota</taxon>
        <taxon>Caudoviricetes</taxon>
        <taxon>Pantevenvirales</taxon>
        <taxon>Ackermannviridae</taxon>
        <taxon>Campanilevirus</taxon>
        <taxon>Campanilevirus YC</taxon>
    </lineage>
</organism>
<name>A0A384ZS60_9CAUD</name>
<dbReference type="Proteomes" id="UP000260311">
    <property type="component" value="Segment"/>
</dbReference>
<proteinExistence type="predicted"/>